<dbReference type="GO" id="GO:0006897">
    <property type="term" value="P:endocytosis"/>
    <property type="evidence" value="ECO:0007669"/>
    <property type="project" value="TreeGrafter"/>
</dbReference>
<dbReference type="PANTHER" id="PTHR36414">
    <property type="entry name" value="PROTEIN SUR7"/>
    <property type="match status" value="1"/>
</dbReference>
<dbReference type="GO" id="GO:0030866">
    <property type="term" value="P:cortical actin cytoskeleton organization"/>
    <property type="evidence" value="ECO:0007669"/>
    <property type="project" value="TreeGrafter"/>
</dbReference>
<organism evidence="3 4">
    <name type="scientific">Eeniella nana</name>
    <name type="common">Yeast</name>
    <name type="synonym">Brettanomyces nanus</name>
    <dbReference type="NCBI Taxonomy" id="13502"/>
    <lineage>
        <taxon>Eukaryota</taxon>
        <taxon>Fungi</taxon>
        <taxon>Dikarya</taxon>
        <taxon>Ascomycota</taxon>
        <taxon>Saccharomycotina</taxon>
        <taxon>Pichiomycetes</taxon>
        <taxon>Pichiales</taxon>
        <taxon>Pichiaceae</taxon>
        <taxon>Brettanomyces</taxon>
    </lineage>
</organism>
<dbReference type="GO" id="GO:0032185">
    <property type="term" value="P:septin cytoskeleton organization"/>
    <property type="evidence" value="ECO:0007669"/>
    <property type="project" value="TreeGrafter"/>
</dbReference>
<dbReference type="GO" id="GO:0005886">
    <property type="term" value="C:plasma membrane"/>
    <property type="evidence" value="ECO:0007669"/>
    <property type="project" value="InterPro"/>
</dbReference>
<reference evidence="3" key="1">
    <citation type="submission" date="2020-10" db="EMBL/GenBank/DDBJ databases">
        <authorList>
            <person name="Roach M.J.R."/>
        </authorList>
    </citation>
    <scope>NUCLEOTIDE SEQUENCE</scope>
    <source>
        <strain evidence="3">CBS 1945</strain>
    </source>
</reference>
<accession>A0A875RX56</accession>
<keyword evidence="2" id="KW-1133">Transmembrane helix</keyword>
<sequence length="314" mass="34269">MFFTLVNRTLTAILIAGATLCLLFIILSGAVNHSPFNQFYWLQAHTADIKNAGGSVTRWTYWGVCHPNSVNSSKNGNCTQLGPDIPLSPFDNFGNSTSLPHEFVSNRDTYYYLSRFSFPLLFVAFGFSAISFIGQFLTPCWAAMRHVTFFFVSLGLIFCLAGAACQTAVSVLARKQFTNSKMAAKIGASMFGLVWAATACLLIVFFLTCCSSLRKAYTVHRETYANDRALELNEAQQQDGFQPIVPGQTLADGSQPQLATVPGGSAPVGVQQTLSPSETGDDYLQSQGALPSNEGGIRFFKIKRNNKNTDEESL</sequence>
<dbReference type="GO" id="GO:0045121">
    <property type="term" value="C:membrane raft"/>
    <property type="evidence" value="ECO:0007669"/>
    <property type="project" value="TreeGrafter"/>
</dbReference>
<protein>
    <submittedName>
        <fullName evidence="3">Uncharacterized protein</fullName>
    </submittedName>
</protein>
<feature type="transmembrane region" description="Helical" evidence="2">
    <location>
        <begin position="12"/>
        <end position="31"/>
    </location>
</feature>
<feature type="transmembrane region" description="Helical" evidence="2">
    <location>
        <begin position="149"/>
        <end position="174"/>
    </location>
</feature>
<dbReference type="Pfam" id="PF06687">
    <property type="entry name" value="SUR7"/>
    <property type="match status" value="1"/>
</dbReference>
<evidence type="ECO:0000256" key="2">
    <source>
        <dbReference type="SAM" id="Phobius"/>
    </source>
</evidence>
<dbReference type="GO" id="GO:0005938">
    <property type="term" value="C:cell cortex"/>
    <property type="evidence" value="ECO:0007669"/>
    <property type="project" value="TreeGrafter"/>
</dbReference>
<evidence type="ECO:0000256" key="1">
    <source>
        <dbReference type="SAM" id="MobiDB-lite"/>
    </source>
</evidence>
<dbReference type="InterPro" id="IPR009571">
    <property type="entry name" value="SUR7/Rim9-like_fungi"/>
</dbReference>
<dbReference type="GO" id="GO:0031505">
    <property type="term" value="P:fungal-type cell wall organization"/>
    <property type="evidence" value="ECO:0007669"/>
    <property type="project" value="TreeGrafter"/>
</dbReference>
<feature type="transmembrane region" description="Helical" evidence="2">
    <location>
        <begin position="186"/>
        <end position="207"/>
    </location>
</feature>
<dbReference type="AlphaFoldDB" id="A0A875RX56"/>
<dbReference type="RefSeq" id="XP_038776678.1">
    <property type="nucleotide sequence ID" value="XM_038920750.1"/>
</dbReference>
<dbReference type="Proteomes" id="UP000662931">
    <property type="component" value="Chromosome 1"/>
</dbReference>
<keyword evidence="2" id="KW-0812">Transmembrane</keyword>
<feature type="compositionally biased region" description="Polar residues" evidence="1">
    <location>
        <begin position="270"/>
        <end position="290"/>
    </location>
</feature>
<evidence type="ECO:0000313" key="3">
    <source>
        <dbReference type="EMBL" id="QPG73113.1"/>
    </source>
</evidence>
<dbReference type="KEGG" id="bnn:FOA43_000418"/>
<proteinExistence type="predicted"/>
<keyword evidence="2" id="KW-0472">Membrane</keyword>
<dbReference type="GeneID" id="62193819"/>
<keyword evidence="4" id="KW-1185">Reference proteome</keyword>
<evidence type="ECO:0000313" key="4">
    <source>
        <dbReference type="Proteomes" id="UP000662931"/>
    </source>
</evidence>
<dbReference type="OrthoDB" id="5419460at2759"/>
<dbReference type="PANTHER" id="PTHR36414:SF1">
    <property type="entry name" value="PROTEIN SUR7"/>
    <property type="match status" value="1"/>
</dbReference>
<dbReference type="EMBL" id="CP064812">
    <property type="protein sequence ID" value="QPG73113.1"/>
    <property type="molecule type" value="Genomic_DNA"/>
</dbReference>
<feature type="transmembrane region" description="Helical" evidence="2">
    <location>
        <begin position="116"/>
        <end position="137"/>
    </location>
</feature>
<gene>
    <name evidence="3" type="ORF">FOA43_000418</name>
</gene>
<feature type="region of interest" description="Disordered" evidence="1">
    <location>
        <begin position="262"/>
        <end position="295"/>
    </location>
</feature>
<name>A0A875RX56_EENNA</name>